<dbReference type="EnsemblPlants" id="Pp3c9_20349V3.3">
    <property type="protein sequence ID" value="Pp3c9_20349V3.3"/>
    <property type="gene ID" value="Pp3c9_20349"/>
</dbReference>
<evidence type="ECO:0000256" key="1">
    <source>
        <dbReference type="ARBA" id="ARBA00006854"/>
    </source>
</evidence>
<dbReference type="HOGENOM" id="CLU_015006_0_0_1"/>
<evidence type="ECO:0000313" key="6">
    <source>
        <dbReference type="Proteomes" id="UP000006727"/>
    </source>
</evidence>
<dbReference type="PANTHER" id="PTHR22100:SF13">
    <property type="entry name" value="WINGS APART-LIKE PROTEIN HOMOLOG"/>
    <property type="match status" value="1"/>
</dbReference>
<feature type="compositionally biased region" description="Basic and acidic residues" evidence="2">
    <location>
        <begin position="601"/>
        <end position="613"/>
    </location>
</feature>
<reference evidence="4 6" key="1">
    <citation type="journal article" date="2008" name="Science">
        <title>The Physcomitrella genome reveals evolutionary insights into the conquest of land by plants.</title>
        <authorList>
            <person name="Rensing S."/>
            <person name="Lang D."/>
            <person name="Zimmer A."/>
            <person name="Terry A."/>
            <person name="Salamov A."/>
            <person name="Shapiro H."/>
            <person name="Nishiyama T."/>
            <person name="Perroud P.-F."/>
            <person name="Lindquist E."/>
            <person name="Kamisugi Y."/>
            <person name="Tanahashi T."/>
            <person name="Sakakibara K."/>
            <person name="Fujita T."/>
            <person name="Oishi K."/>
            <person name="Shin-I T."/>
            <person name="Kuroki Y."/>
            <person name="Toyoda A."/>
            <person name="Suzuki Y."/>
            <person name="Hashimoto A."/>
            <person name="Yamaguchi K."/>
            <person name="Sugano A."/>
            <person name="Kohara Y."/>
            <person name="Fujiyama A."/>
            <person name="Anterola A."/>
            <person name="Aoki S."/>
            <person name="Ashton N."/>
            <person name="Barbazuk W.B."/>
            <person name="Barker E."/>
            <person name="Bennetzen J."/>
            <person name="Bezanilla M."/>
            <person name="Blankenship R."/>
            <person name="Cho S.H."/>
            <person name="Dutcher S."/>
            <person name="Estelle M."/>
            <person name="Fawcett J.A."/>
            <person name="Gundlach H."/>
            <person name="Hanada K."/>
            <person name="Heyl A."/>
            <person name="Hicks K.A."/>
            <person name="Hugh J."/>
            <person name="Lohr M."/>
            <person name="Mayer K."/>
            <person name="Melkozernov A."/>
            <person name="Murata T."/>
            <person name="Nelson D."/>
            <person name="Pils B."/>
            <person name="Prigge M."/>
            <person name="Reiss B."/>
            <person name="Renner T."/>
            <person name="Rombauts S."/>
            <person name="Rushton P."/>
            <person name="Sanderfoot A."/>
            <person name="Schween G."/>
            <person name="Shiu S.-H."/>
            <person name="Stueber K."/>
            <person name="Theodoulou F.L."/>
            <person name="Tu H."/>
            <person name="Van de Peer Y."/>
            <person name="Verrier P.J."/>
            <person name="Waters E."/>
            <person name="Wood A."/>
            <person name="Yang L."/>
            <person name="Cove D."/>
            <person name="Cuming A."/>
            <person name="Hasebe M."/>
            <person name="Lucas S."/>
            <person name="Mishler D.B."/>
            <person name="Reski R."/>
            <person name="Grigoriev I."/>
            <person name="Quatrano R.S."/>
            <person name="Boore J.L."/>
        </authorList>
    </citation>
    <scope>NUCLEOTIDE SEQUENCE [LARGE SCALE GENOMIC DNA]</scope>
    <source>
        <strain evidence="5 6">cv. Gransden 2004</strain>
    </source>
</reference>
<dbReference type="GeneID" id="112286865"/>
<reference evidence="5" key="3">
    <citation type="submission" date="2020-12" db="UniProtKB">
        <authorList>
            <consortium name="EnsemblPlants"/>
        </authorList>
    </citation>
    <scope>IDENTIFICATION</scope>
</reference>
<dbReference type="InterPro" id="IPR016024">
    <property type="entry name" value="ARM-type_fold"/>
</dbReference>
<feature type="compositionally biased region" description="Basic residues" evidence="2">
    <location>
        <begin position="1"/>
        <end position="12"/>
    </location>
</feature>
<dbReference type="Gramene" id="Pp3c9_20349V3.3">
    <property type="protein sequence ID" value="Pp3c9_20349V3.3"/>
    <property type="gene ID" value="Pp3c9_20349"/>
</dbReference>
<evidence type="ECO:0000256" key="2">
    <source>
        <dbReference type="SAM" id="MobiDB-lite"/>
    </source>
</evidence>
<dbReference type="PaxDb" id="3218-PP1S314_28V6.1"/>
<protein>
    <recommendedName>
        <fullName evidence="3">Wings apart-like protein C-terminal domain-containing protein</fullName>
    </recommendedName>
</protein>
<dbReference type="eggNOG" id="KOG2152">
    <property type="taxonomic scope" value="Eukaryota"/>
</dbReference>
<dbReference type="EMBL" id="ABEU02000009">
    <property type="protein sequence ID" value="PNR48492.1"/>
    <property type="molecule type" value="Genomic_DNA"/>
</dbReference>
<dbReference type="Proteomes" id="UP000006727">
    <property type="component" value="Chromosome 9"/>
</dbReference>
<dbReference type="Gene3D" id="1.25.10.10">
    <property type="entry name" value="Leucine-rich Repeat Variant"/>
    <property type="match status" value="2"/>
</dbReference>
<feature type="region of interest" description="Disordered" evidence="2">
    <location>
        <begin position="584"/>
        <end position="673"/>
    </location>
</feature>
<dbReference type="EnsemblPlants" id="Pp3c9_20340V3.1">
    <property type="protein sequence ID" value="Pp3c9_20340V3.1"/>
    <property type="gene ID" value="Pp3c9_20340"/>
</dbReference>
<sequence>MIVRTYQRRRSGRSVSDGALGGEGSQSQDSPWSSSQETLPLSHETFPSSQESCLWQSDSLPDEGTVPGFARPRPPTWPSRQMENGGVVTNVPLLNSQDSQDLNGDEFMEKLALDGDQAVNRVSNHRTEWGGSGISSISWGRTTPATATLLEVQESGELMAHTDEANFALDGLKPGQPLRVQRASLQSLLSLCGSMQRRRLLRTHGLVKPLFESVVALPLDDPPLALAAAAVLYFLALDGQNEELFDSAACVRFLMGLLGSSLSRPVKKTSSTGGSKLSELGFRSKIGISGSGVDKSGAAVVAEVHQLFAKDEKNPFSYLNKDSESGFLLGQEISSKWLALLTVEKACISPVVLDDNSGAARRMGGFFKERLRELGGLDTICDLAAGCLRNIREAVEAEETAGGSKSKYFTALDKCEKNGGVGMLLRCLVVMENVTFLSEQNQRHLLELRLPRVSKDAPDTFIALIITTIKLLSELADCYKERKEVRDKCSMDKNGAKDCMKAEKVVDKTASSSIKSFGGPSKSVFNEGSKRGPGKALLRLKSEAHTRQPCGSGTEACGFESSLFKQKSAPPETLVSRTLLRISGTSSSAAQEAKPSSESLVLKRKESSSRSDSQDPFAFDDDEFDFESGMASKKKGRKLGKVEEASDTAKTSGRREPSDSQGSAALVTTSEDYREPSPHLAECLLSAAKVLMNLTNNNPVGCRQVANCGGLDPIATLLVAYFPKPSFDTLQGVGSTTYDKLKGKGSDTDQDLEMVVVALGVLCNLVERDEINRGRLATLDVDLPPHIAAKRGRFSSNYGMISLLCALFLSKQGAGEAAEAIDEKLSEVDEEVNILEGEREAEDMIVEAYTAVLLAFLSLESDVVRLAIAQRLPGDNLSSLVPVMERFLAFHMSLNMLSPETHAAITEVIDSCQQPMPLRELLDLT</sequence>
<feature type="compositionally biased region" description="Polar residues" evidence="2">
    <location>
        <begin position="584"/>
        <end position="599"/>
    </location>
</feature>
<dbReference type="RefSeq" id="XP_024384966.1">
    <property type="nucleotide sequence ID" value="XM_024529198.2"/>
</dbReference>
<keyword evidence="6" id="KW-1185">Reference proteome</keyword>
<dbReference type="OrthoDB" id="78088at2759"/>
<dbReference type="Gramene" id="Pp3c9_20340V3.1">
    <property type="protein sequence ID" value="Pp3c9_20340V3.1"/>
    <property type="gene ID" value="Pp3c9_20340"/>
</dbReference>
<dbReference type="EnsemblPlants" id="Pp3c9_20349V3.2">
    <property type="protein sequence ID" value="Pp3c9_20349V3.2"/>
    <property type="gene ID" value="Pp3c9_20349"/>
</dbReference>
<dbReference type="KEGG" id="ppp:112286865"/>
<dbReference type="InterPro" id="IPR039874">
    <property type="entry name" value="WAPL"/>
</dbReference>
<reference evidence="4 6" key="2">
    <citation type="journal article" date="2018" name="Plant J.">
        <title>The Physcomitrella patens chromosome-scale assembly reveals moss genome structure and evolution.</title>
        <authorList>
            <person name="Lang D."/>
            <person name="Ullrich K.K."/>
            <person name="Murat F."/>
            <person name="Fuchs J."/>
            <person name="Jenkins J."/>
            <person name="Haas F.B."/>
            <person name="Piednoel M."/>
            <person name="Gundlach H."/>
            <person name="Van Bel M."/>
            <person name="Meyberg R."/>
            <person name="Vives C."/>
            <person name="Morata J."/>
            <person name="Symeonidi A."/>
            <person name="Hiss M."/>
            <person name="Muchero W."/>
            <person name="Kamisugi Y."/>
            <person name="Saleh O."/>
            <person name="Blanc G."/>
            <person name="Decker E.L."/>
            <person name="van Gessel N."/>
            <person name="Grimwood J."/>
            <person name="Hayes R.D."/>
            <person name="Graham S.W."/>
            <person name="Gunter L.E."/>
            <person name="McDaniel S.F."/>
            <person name="Hoernstein S.N.W."/>
            <person name="Larsson A."/>
            <person name="Li F.W."/>
            <person name="Perroud P.F."/>
            <person name="Phillips J."/>
            <person name="Ranjan P."/>
            <person name="Rokshar D.S."/>
            <person name="Rothfels C.J."/>
            <person name="Schneider L."/>
            <person name="Shu S."/>
            <person name="Stevenson D.W."/>
            <person name="Thummler F."/>
            <person name="Tillich M."/>
            <person name="Villarreal Aguilar J.C."/>
            <person name="Widiez T."/>
            <person name="Wong G.K."/>
            <person name="Wymore A."/>
            <person name="Zhang Y."/>
            <person name="Zimmer A.D."/>
            <person name="Quatrano R.S."/>
            <person name="Mayer K.F.X."/>
            <person name="Goodstein D."/>
            <person name="Casacuberta J.M."/>
            <person name="Vandepoele K."/>
            <person name="Reski R."/>
            <person name="Cuming A.C."/>
            <person name="Tuskan G.A."/>
            <person name="Maumus F."/>
            <person name="Salse J."/>
            <person name="Schmutz J."/>
            <person name="Rensing S.A."/>
        </authorList>
    </citation>
    <scope>NUCLEOTIDE SEQUENCE [LARGE SCALE GENOMIC DNA]</scope>
    <source>
        <strain evidence="5 6">cv. Gransden 2004</strain>
    </source>
</reference>
<feature type="domain" description="Wings apart-like protein C-terminal" evidence="3">
    <location>
        <begin position="149"/>
        <end position="770"/>
    </location>
</feature>
<dbReference type="Gramene" id="Pp3c9_20349V3.1">
    <property type="protein sequence ID" value="Pp3c9_20349V3.1"/>
    <property type="gene ID" value="Pp3c9_20349"/>
</dbReference>
<feature type="region of interest" description="Disordered" evidence="2">
    <location>
        <begin position="1"/>
        <end position="84"/>
    </location>
</feature>
<comment type="similarity">
    <text evidence="1">Belongs to the WAPL family.</text>
</comment>
<organism evidence="4">
    <name type="scientific">Physcomitrium patens</name>
    <name type="common">Spreading-leaved earth moss</name>
    <name type="synonym">Physcomitrella patens</name>
    <dbReference type="NCBI Taxonomy" id="3218"/>
    <lineage>
        <taxon>Eukaryota</taxon>
        <taxon>Viridiplantae</taxon>
        <taxon>Streptophyta</taxon>
        <taxon>Embryophyta</taxon>
        <taxon>Bryophyta</taxon>
        <taxon>Bryophytina</taxon>
        <taxon>Bryopsida</taxon>
        <taxon>Funariidae</taxon>
        <taxon>Funariales</taxon>
        <taxon>Funariaceae</taxon>
        <taxon>Physcomitrium</taxon>
    </lineage>
</organism>
<name>A9TTH5_PHYPA</name>
<dbReference type="PANTHER" id="PTHR22100">
    <property type="entry name" value="WINGS APART-LIKE PROTEIN HOMOLOG"/>
    <property type="match status" value="1"/>
</dbReference>
<dbReference type="AlphaFoldDB" id="A9TTH5"/>
<dbReference type="SUPFAM" id="SSF48371">
    <property type="entry name" value="ARM repeat"/>
    <property type="match status" value="1"/>
</dbReference>
<feature type="compositionally biased region" description="Polar residues" evidence="2">
    <location>
        <begin position="659"/>
        <end position="670"/>
    </location>
</feature>
<evidence type="ECO:0000313" key="4">
    <source>
        <dbReference type="EMBL" id="PNR48492.1"/>
    </source>
</evidence>
<gene>
    <name evidence="5" type="primary">LOC112286865</name>
    <name evidence="4" type="ORF">PHYPA_012969</name>
</gene>
<feature type="compositionally biased region" description="Low complexity" evidence="2">
    <location>
        <begin position="25"/>
        <end position="36"/>
    </location>
</feature>
<dbReference type="Gramene" id="Pp3c9_20349V3.2">
    <property type="protein sequence ID" value="Pp3c9_20349V3.2"/>
    <property type="gene ID" value="Pp3c9_20349"/>
</dbReference>
<dbReference type="Pfam" id="PF07814">
    <property type="entry name" value="WAPL"/>
    <property type="match status" value="1"/>
</dbReference>
<accession>A9TTH5</accession>
<dbReference type="InterPro" id="IPR011989">
    <property type="entry name" value="ARM-like"/>
</dbReference>
<feature type="compositionally biased region" description="Polar residues" evidence="2">
    <location>
        <begin position="45"/>
        <end position="59"/>
    </location>
</feature>
<dbReference type="InterPro" id="IPR022771">
    <property type="entry name" value="WAPL_C"/>
</dbReference>
<evidence type="ECO:0000313" key="5">
    <source>
        <dbReference type="EnsemblPlants" id="Pp3c9_20340V3.1"/>
    </source>
</evidence>
<evidence type="ECO:0000259" key="3">
    <source>
        <dbReference type="Pfam" id="PF07814"/>
    </source>
</evidence>
<proteinExistence type="inferred from homology"/>
<dbReference type="OMA" id="DFEPSKW"/>
<dbReference type="EnsemblPlants" id="Pp3c9_20349V3.1">
    <property type="protein sequence ID" value="Pp3c9_20349V3.1"/>
    <property type="gene ID" value="Pp3c9_20349"/>
</dbReference>
<dbReference type="STRING" id="3218.A9TTH5"/>